<reference evidence="3" key="1">
    <citation type="submission" date="2016-10" db="EMBL/GenBank/DDBJ databases">
        <authorList>
            <person name="Varghese N."/>
            <person name="Submissions S."/>
        </authorList>
    </citation>
    <scope>NUCLEOTIDE SEQUENCE [LARGE SCALE GENOMIC DNA]</scope>
    <source>
        <strain evidence="3">DSM 22127</strain>
    </source>
</reference>
<feature type="domain" description="Glyoxalase-like" evidence="1">
    <location>
        <begin position="88"/>
        <end position="178"/>
    </location>
</feature>
<dbReference type="PANTHER" id="PTHR35908:SF1">
    <property type="entry name" value="CONSERVED PROTEIN"/>
    <property type="match status" value="1"/>
</dbReference>
<dbReference type="Pfam" id="PF18029">
    <property type="entry name" value="Glyoxalase_6"/>
    <property type="match status" value="2"/>
</dbReference>
<organism evidence="2 3">
    <name type="scientific">Nocardioides scoriae</name>
    <dbReference type="NCBI Taxonomy" id="642780"/>
    <lineage>
        <taxon>Bacteria</taxon>
        <taxon>Bacillati</taxon>
        <taxon>Actinomycetota</taxon>
        <taxon>Actinomycetes</taxon>
        <taxon>Propionibacteriales</taxon>
        <taxon>Nocardioidaceae</taxon>
        <taxon>Nocardioides</taxon>
    </lineage>
</organism>
<dbReference type="STRING" id="642780.SAMN04488570_3508"/>
<dbReference type="Gene3D" id="3.10.180.10">
    <property type="entry name" value="2,3-Dihydroxybiphenyl 1,2-Dioxygenase, domain 1"/>
    <property type="match status" value="2"/>
</dbReference>
<dbReference type="OrthoDB" id="15077at2"/>
<dbReference type="CDD" id="cd06587">
    <property type="entry name" value="VOC"/>
    <property type="match status" value="1"/>
</dbReference>
<proteinExistence type="predicted"/>
<keyword evidence="3" id="KW-1185">Reference proteome</keyword>
<evidence type="ECO:0000313" key="3">
    <source>
        <dbReference type="Proteomes" id="UP000198859"/>
    </source>
</evidence>
<dbReference type="Proteomes" id="UP000198859">
    <property type="component" value="Chromosome I"/>
</dbReference>
<gene>
    <name evidence="2" type="ORF">SAMN04488570_3508</name>
</gene>
<dbReference type="AlphaFoldDB" id="A0A1H1XJQ9"/>
<dbReference type="InterPro" id="IPR029068">
    <property type="entry name" value="Glyas_Bleomycin-R_OHBP_Dase"/>
</dbReference>
<evidence type="ECO:0000259" key="1">
    <source>
        <dbReference type="Pfam" id="PF18029"/>
    </source>
</evidence>
<evidence type="ECO:0000313" key="2">
    <source>
        <dbReference type="EMBL" id="SDT09373.1"/>
    </source>
</evidence>
<name>A0A1H1XJQ9_9ACTN</name>
<dbReference type="SUPFAM" id="SSF54593">
    <property type="entry name" value="Glyoxalase/Bleomycin resistance protein/Dihydroxybiphenyl dioxygenase"/>
    <property type="match status" value="1"/>
</dbReference>
<sequence>MAPLGTDWRLVDDVATAWFDAPSLSEGAGLARRVVELSGDALVDLRATGLRVRLDPDDHLQERAEAVSVAARELGLAPDPDVLQQVDVVLESPDPQRARAFWQGVLDHVPTADGGLVDPLRRDPGLRVRSADEPRPLRNRLHLDVVRPAAVVEAVSPGEASGPYGVRHADPDGNEVDLVPGGPLGEGDATSDWQAVFSAIACYRTTSVAQQGDLVGAAAALADAAGFPLLVDLRPGLVVLDSGKDQAEADAHGLEVDVVDLAARLQAAARELGAVPEPGLARFVQLFLDAADVAAVREFWAAVLGYVEDRRDGVTDLHDPRRLGPVVVLQELDASDGERRRQRNRSHVELAVPADRAEARVAVALAAGGRLLDQSPGRWRVADPEGNELEVVGGP</sequence>
<accession>A0A1H1XJQ9</accession>
<dbReference type="EMBL" id="LT629757">
    <property type="protein sequence ID" value="SDT09373.1"/>
    <property type="molecule type" value="Genomic_DNA"/>
</dbReference>
<protein>
    <recommendedName>
        <fullName evidence="1">Glyoxalase-like domain-containing protein</fullName>
    </recommendedName>
</protein>
<feature type="domain" description="Glyoxalase-like" evidence="1">
    <location>
        <begin position="285"/>
        <end position="392"/>
    </location>
</feature>
<dbReference type="PANTHER" id="PTHR35908">
    <property type="entry name" value="HYPOTHETICAL FUSION PROTEIN"/>
    <property type="match status" value="1"/>
</dbReference>
<dbReference type="InterPro" id="IPR041581">
    <property type="entry name" value="Glyoxalase_6"/>
</dbReference>
<dbReference type="RefSeq" id="WP_091732341.1">
    <property type="nucleotide sequence ID" value="NZ_LT629757.1"/>
</dbReference>